<comment type="caution">
    <text evidence="2">The sequence shown here is derived from an EMBL/GenBank/DDBJ whole genome shotgun (WGS) entry which is preliminary data.</text>
</comment>
<feature type="compositionally biased region" description="Basic and acidic residues" evidence="1">
    <location>
        <begin position="19"/>
        <end position="34"/>
    </location>
</feature>
<protein>
    <submittedName>
        <fullName evidence="2">Uncharacterized protein</fullName>
    </submittedName>
</protein>
<evidence type="ECO:0000313" key="3">
    <source>
        <dbReference type="Proteomes" id="UP000758603"/>
    </source>
</evidence>
<evidence type="ECO:0000256" key="1">
    <source>
        <dbReference type="SAM" id="MobiDB-lite"/>
    </source>
</evidence>
<sequence length="156" mass="17781">MTPNPHNSRTPVAKSVIDTSKHQNNEEYHEGRKEGHRAVKAESIETTVRREDNMLDKSEELGEALLLLLQSLTSDLQHDLQHEMREDIQAQLHYIEGATSQSEKYLVAVADRLAADLVETKRRMDADLRQTHQAFREAMSISSENNVSPRPGYLSF</sequence>
<feature type="compositionally biased region" description="Polar residues" evidence="1">
    <location>
        <begin position="1"/>
        <end position="10"/>
    </location>
</feature>
<dbReference type="Proteomes" id="UP000758603">
    <property type="component" value="Unassembled WGS sequence"/>
</dbReference>
<dbReference type="GeneID" id="70129172"/>
<accession>A0A9P8UJY7</accession>
<dbReference type="EMBL" id="JAGPXC010000005">
    <property type="protein sequence ID" value="KAH6653561.1"/>
    <property type="molecule type" value="Genomic_DNA"/>
</dbReference>
<feature type="region of interest" description="Disordered" evidence="1">
    <location>
        <begin position="1"/>
        <end position="34"/>
    </location>
</feature>
<keyword evidence="3" id="KW-1185">Reference proteome</keyword>
<reference evidence="2" key="1">
    <citation type="journal article" date="2021" name="Nat. Commun.">
        <title>Genetic determinants of endophytism in the Arabidopsis root mycobiome.</title>
        <authorList>
            <person name="Mesny F."/>
            <person name="Miyauchi S."/>
            <person name="Thiergart T."/>
            <person name="Pickel B."/>
            <person name="Atanasova L."/>
            <person name="Karlsson M."/>
            <person name="Huettel B."/>
            <person name="Barry K.W."/>
            <person name="Haridas S."/>
            <person name="Chen C."/>
            <person name="Bauer D."/>
            <person name="Andreopoulos W."/>
            <person name="Pangilinan J."/>
            <person name="LaButti K."/>
            <person name="Riley R."/>
            <person name="Lipzen A."/>
            <person name="Clum A."/>
            <person name="Drula E."/>
            <person name="Henrissat B."/>
            <person name="Kohler A."/>
            <person name="Grigoriev I.V."/>
            <person name="Martin F.M."/>
            <person name="Hacquard S."/>
        </authorList>
    </citation>
    <scope>NUCLEOTIDE SEQUENCE</scope>
    <source>
        <strain evidence="2">MPI-SDFR-AT-0073</strain>
    </source>
</reference>
<evidence type="ECO:0000313" key="2">
    <source>
        <dbReference type="EMBL" id="KAH6653561.1"/>
    </source>
</evidence>
<organism evidence="2 3">
    <name type="scientific">Truncatella angustata</name>
    <dbReference type="NCBI Taxonomy" id="152316"/>
    <lineage>
        <taxon>Eukaryota</taxon>
        <taxon>Fungi</taxon>
        <taxon>Dikarya</taxon>
        <taxon>Ascomycota</taxon>
        <taxon>Pezizomycotina</taxon>
        <taxon>Sordariomycetes</taxon>
        <taxon>Xylariomycetidae</taxon>
        <taxon>Amphisphaeriales</taxon>
        <taxon>Sporocadaceae</taxon>
        <taxon>Truncatella</taxon>
    </lineage>
</organism>
<gene>
    <name evidence="2" type="ORF">BKA67DRAFT_537212</name>
</gene>
<name>A0A9P8UJY7_9PEZI</name>
<proteinExistence type="predicted"/>
<dbReference type="RefSeq" id="XP_045957838.1">
    <property type="nucleotide sequence ID" value="XM_046100280.1"/>
</dbReference>
<dbReference type="AlphaFoldDB" id="A0A9P8UJY7"/>